<keyword evidence="2" id="KW-0413">Isomerase</keyword>
<keyword evidence="4" id="KW-0732">Signal</keyword>
<dbReference type="SUPFAM" id="SSF55120">
    <property type="entry name" value="Pseudouridine synthase"/>
    <property type="match status" value="1"/>
</dbReference>
<reference evidence="6" key="1">
    <citation type="submission" date="2021-01" db="EMBL/GenBank/DDBJ databases">
        <authorList>
            <person name="Corre E."/>
            <person name="Pelletier E."/>
            <person name="Niang G."/>
            <person name="Scheremetjew M."/>
            <person name="Finn R."/>
            <person name="Kale V."/>
            <person name="Holt S."/>
            <person name="Cochrane G."/>
            <person name="Meng A."/>
            <person name="Brown T."/>
            <person name="Cohen L."/>
        </authorList>
    </citation>
    <scope>NUCLEOTIDE SEQUENCE</scope>
    <source>
        <strain evidence="6">GSO104</strain>
    </source>
</reference>
<dbReference type="InterPro" id="IPR018496">
    <property type="entry name" value="PsdUridine_synth_RsuA/RluB_CS"/>
</dbReference>
<dbReference type="InterPro" id="IPR006145">
    <property type="entry name" value="PsdUridine_synth_RsuA/RluA"/>
</dbReference>
<dbReference type="InterPro" id="IPR020094">
    <property type="entry name" value="TruA/RsuA/RluB/E/F_N"/>
</dbReference>
<dbReference type="InterPro" id="IPR020103">
    <property type="entry name" value="PsdUridine_synth_cat_dom_sf"/>
</dbReference>
<dbReference type="GO" id="GO:0003723">
    <property type="term" value="F:RNA binding"/>
    <property type="evidence" value="ECO:0007669"/>
    <property type="project" value="InterPro"/>
</dbReference>
<dbReference type="AlphaFoldDB" id="A0A7S4SX71"/>
<dbReference type="Gene3D" id="3.30.70.580">
    <property type="entry name" value="Pseudouridine synthase I, catalytic domain, N-terminal subdomain"/>
    <property type="match status" value="1"/>
</dbReference>
<feature type="domain" description="Pseudouridine synthase RsuA/RluA-like" evidence="5">
    <location>
        <begin position="237"/>
        <end position="410"/>
    </location>
</feature>
<protein>
    <recommendedName>
        <fullName evidence="5">Pseudouridine synthase RsuA/RluA-like domain-containing protein</fullName>
    </recommendedName>
</protein>
<feature type="compositionally biased region" description="Basic and acidic residues" evidence="3">
    <location>
        <begin position="136"/>
        <end position="154"/>
    </location>
</feature>
<evidence type="ECO:0000259" key="5">
    <source>
        <dbReference type="Pfam" id="PF00849"/>
    </source>
</evidence>
<dbReference type="NCBIfam" id="TIGR00093">
    <property type="entry name" value="pseudouridine synthase"/>
    <property type="match status" value="1"/>
</dbReference>
<evidence type="ECO:0000256" key="1">
    <source>
        <dbReference type="ARBA" id="ARBA00008348"/>
    </source>
</evidence>
<sequence length="453" mass="52432">MKVCPLWRIATNMLILNTSSSAALFVTSPCSLMIRRAMVTKQTASFTHFPDVVGLQRRHFKGYNHDRMDCDKLSSLSMNAMMYRQKNIFSSLGSESIFRVGRNQYNSLSMLSNDSFLFEKSREDKMKQYSTTTSKSSKEDSPFDEREMMLPKEERKKKKNKKNKKEKTLFRVDRILSNRGIGSRSETHLLIKEKRITTFDPQTQQHTLVKGPSVRLPIDTVFYIDRTHELPGPIPKILIFHKPKYVLSETMDRTSSSYHSGDEEKGRKHVYMFLEERYQKKKNSGLHPVGRLDYDSSGLLLFSSDGSLTQRLLHPRHEVEKEYVATVEGMSWDGIEVKEDELRKMLNKGVETTEGVHTAKLLGVEPLMMVQKKEEEVKEPPTKEQESVPLTNVRLIVQEGKYRMVRRMLANCGYPVIELKRIRHGEVTLNDLEVGQFRVATSEELKWIESLLV</sequence>
<evidence type="ECO:0000313" key="6">
    <source>
        <dbReference type="EMBL" id="CAE4658927.1"/>
    </source>
</evidence>
<feature type="region of interest" description="Disordered" evidence="3">
    <location>
        <begin position="127"/>
        <end position="166"/>
    </location>
</feature>
<accession>A0A7S4SX71</accession>
<dbReference type="GO" id="GO:0006364">
    <property type="term" value="P:rRNA processing"/>
    <property type="evidence" value="ECO:0007669"/>
    <property type="project" value="UniProtKB-ARBA"/>
</dbReference>
<proteinExistence type="inferred from homology"/>
<name>A0A7S4SX71_9STRA</name>
<organism evidence="6">
    <name type="scientific">Ditylum brightwellii</name>
    <dbReference type="NCBI Taxonomy" id="49249"/>
    <lineage>
        <taxon>Eukaryota</taxon>
        <taxon>Sar</taxon>
        <taxon>Stramenopiles</taxon>
        <taxon>Ochrophyta</taxon>
        <taxon>Bacillariophyta</taxon>
        <taxon>Mediophyceae</taxon>
        <taxon>Lithodesmiophycidae</taxon>
        <taxon>Lithodesmiales</taxon>
        <taxon>Lithodesmiaceae</taxon>
        <taxon>Ditylum</taxon>
    </lineage>
</organism>
<feature type="compositionally biased region" description="Basic residues" evidence="3">
    <location>
        <begin position="155"/>
        <end position="165"/>
    </location>
</feature>
<dbReference type="PROSITE" id="PS01149">
    <property type="entry name" value="PSI_RSU"/>
    <property type="match status" value="1"/>
</dbReference>
<evidence type="ECO:0000256" key="2">
    <source>
        <dbReference type="ARBA" id="ARBA00023235"/>
    </source>
</evidence>
<dbReference type="EMBL" id="HBNS01055838">
    <property type="protein sequence ID" value="CAE4658927.1"/>
    <property type="molecule type" value="Transcribed_RNA"/>
</dbReference>
<dbReference type="InterPro" id="IPR050343">
    <property type="entry name" value="RsuA_PseudoU_synthase"/>
</dbReference>
<gene>
    <name evidence="6" type="ORF">DBRI00130_LOCUS40328</name>
</gene>
<evidence type="ECO:0000256" key="3">
    <source>
        <dbReference type="SAM" id="MobiDB-lite"/>
    </source>
</evidence>
<evidence type="ECO:0000256" key="4">
    <source>
        <dbReference type="SAM" id="SignalP"/>
    </source>
</evidence>
<dbReference type="PANTHER" id="PTHR47683:SF2">
    <property type="entry name" value="RNA-BINDING S4 DOMAIN-CONTAINING PROTEIN"/>
    <property type="match status" value="1"/>
</dbReference>
<dbReference type="GO" id="GO:0001522">
    <property type="term" value="P:pseudouridine synthesis"/>
    <property type="evidence" value="ECO:0007669"/>
    <property type="project" value="InterPro"/>
</dbReference>
<dbReference type="GO" id="GO:0009982">
    <property type="term" value="F:pseudouridine synthase activity"/>
    <property type="evidence" value="ECO:0007669"/>
    <property type="project" value="InterPro"/>
</dbReference>
<comment type="similarity">
    <text evidence="1">Belongs to the pseudouridine synthase RsuA family.</text>
</comment>
<dbReference type="InterPro" id="IPR042092">
    <property type="entry name" value="PsdUridine_s_RsuA/RluB/E/F_cat"/>
</dbReference>
<dbReference type="Pfam" id="PF00849">
    <property type="entry name" value="PseudoU_synth_2"/>
    <property type="match status" value="1"/>
</dbReference>
<feature type="chain" id="PRO_5031118933" description="Pseudouridine synthase RsuA/RluA-like domain-containing protein" evidence="4">
    <location>
        <begin position="23"/>
        <end position="453"/>
    </location>
</feature>
<dbReference type="PANTHER" id="PTHR47683">
    <property type="entry name" value="PSEUDOURIDINE SYNTHASE FAMILY PROTEIN-RELATED"/>
    <property type="match status" value="1"/>
</dbReference>
<dbReference type="InterPro" id="IPR000748">
    <property type="entry name" value="PsdUridine_synth_RsuA/RluB/E/F"/>
</dbReference>
<dbReference type="Gene3D" id="3.30.70.1560">
    <property type="entry name" value="Alpha-L RNA-binding motif"/>
    <property type="match status" value="1"/>
</dbReference>
<feature type="signal peptide" evidence="4">
    <location>
        <begin position="1"/>
        <end position="22"/>
    </location>
</feature>